<dbReference type="InterPro" id="IPR029061">
    <property type="entry name" value="THDP-binding"/>
</dbReference>
<dbReference type="InterPro" id="IPR002880">
    <property type="entry name" value="Pyrv_Fd/Flavodoxin_OxRdtase_N"/>
</dbReference>
<name>X1MN19_9ZZZZ</name>
<dbReference type="GO" id="GO:0006979">
    <property type="term" value="P:response to oxidative stress"/>
    <property type="evidence" value="ECO:0007669"/>
    <property type="project" value="TreeGrafter"/>
</dbReference>
<evidence type="ECO:0000259" key="2">
    <source>
        <dbReference type="Pfam" id="PF01855"/>
    </source>
</evidence>
<organism evidence="3">
    <name type="scientific">marine sediment metagenome</name>
    <dbReference type="NCBI Taxonomy" id="412755"/>
    <lineage>
        <taxon>unclassified sequences</taxon>
        <taxon>metagenomes</taxon>
        <taxon>ecological metagenomes</taxon>
    </lineage>
</organism>
<proteinExistence type="predicted"/>
<dbReference type="PANTHER" id="PTHR32154">
    <property type="entry name" value="PYRUVATE-FLAVODOXIN OXIDOREDUCTASE-RELATED"/>
    <property type="match status" value="1"/>
</dbReference>
<gene>
    <name evidence="3" type="ORF">S06H3_48919</name>
</gene>
<keyword evidence="1" id="KW-0560">Oxidoreductase</keyword>
<dbReference type="SUPFAM" id="SSF52518">
    <property type="entry name" value="Thiamin diphosphate-binding fold (THDP-binding)"/>
    <property type="match status" value="1"/>
</dbReference>
<reference evidence="3" key="1">
    <citation type="journal article" date="2014" name="Front. Microbiol.">
        <title>High frequency of phylogenetically diverse reductive dehalogenase-homologous genes in deep subseafloor sedimentary metagenomes.</title>
        <authorList>
            <person name="Kawai M."/>
            <person name="Futagami T."/>
            <person name="Toyoda A."/>
            <person name="Takaki Y."/>
            <person name="Nishi S."/>
            <person name="Hori S."/>
            <person name="Arai W."/>
            <person name="Tsubouchi T."/>
            <person name="Morono Y."/>
            <person name="Uchiyama I."/>
            <person name="Ito T."/>
            <person name="Fujiyama A."/>
            <person name="Inagaki F."/>
            <person name="Takami H."/>
        </authorList>
    </citation>
    <scope>NUCLEOTIDE SEQUENCE</scope>
    <source>
        <strain evidence="3">Expedition CK06-06</strain>
    </source>
</reference>
<evidence type="ECO:0000256" key="1">
    <source>
        <dbReference type="ARBA" id="ARBA00023002"/>
    </source>
</evidence>
<dbReference type="Pfam" id="PF01855">
    <property type="entry name" value="POR_N"/>
    <property type="match status" value="1"/>
</dbReference>
<protein>
    <recommendedName>
        <fullName evidence="2">Pyruvate flavodoxin/ferredoxin oxidoreductase pyrimidine binding domain-containing protein</fullName>
    </recommendedName>
</protein>
<feature type="non-terminal residue" evidence="3">
    <location>
        <position position="1"/>
    </location>
</feature>
<dbReference type="PANTHER" id="PTHR32154:SF20">
    <property type="entry name" value="2-OXOGLUTARATE OXIDOREDUCTASE SUBUNIT KORA"/>
    <property type="match status" value="1"/>
</dbReference>
<sequence>AYPMTPSTSILHYLAKHKEKFNIVTFQPENEIGVIGAAQGAAYAGVKTMVGTSGGGFALMTEHLSLAGQAEIPTIIVLSQRPAPATGVPTYTAQGDLFFALHAGHGDFPKIVVAPGDAEESFYLTAEALNLAWKFQIPIIILSDKHLSESVFSAEFDEKKENPKTRQKEKS</sequence>
<dbReference type="EMBL" id="BARV01030845">
    <property type="protein sequence ID" value="GAI32708.1"/>
    <property type="molecule type" value="Genomic_DNA"/>
</dbReference>
<dbReference type="CDD" id="cd07034">
    <property type="entry name" value="TPP_PYR_PFOR_IOR-alpha_like"/>
    <property type="match status" value="1"/>
</dbReference>
<feature type="domain" description="Pyruvate flavodoxin/ferredoxin oxidoreductase pyrimidine binding" evidence="2">
    <location>
        <begin position="1"/>
        <end position="162"/>
    </location>
</feature>
<dbReference type="Gene3D" id="3.40.50.970">
    <property type="match status" value="1"/>
</dbReference>
<dbReference type="InterPro" id="IPR050722">
    <property type="entry name" value="Pyruvate:ferred/Flavod_OxRd"/>
</dbReference>
<accession>X1MN19</accession>
<dbReference type="AlphaFoldDB" id="X1MN19"/>
<comment type="caution">
    <text evidence="3">The sequence shown here is derived from an EMBL/GenBank/DDBJ whole genome shotgun (WGS) entry which is preliminary data.</text>
</comment>
<evidence type="ECO:0000313" key="3">
    <source>
        <dbReference type="EMBL" id="GAI32708.1"/>
    </source>
</evidence>
<dbReference type="GO" id="GO:0016491">
    <property type="term" value="F:oxidoreductase activity"/>
    <property type="evidence" value="ECO:0007669"/>
    <property type="project" value="UniProtKB-KW"/>
</dbReference>